<evidence type="ECO:0000313" key="2">
    <source>
        <dbReference type="EMBL" id="TGO12204.1"/>
    </source>
</evidence>
<dbReference type="PANTHER" id="PTHR34724:SF2">
    <property type="entry name" value="OS12G0596101 PROTEIN"/>
    <property type="match status" value="1"/>
</dbReference>
<evidence type="ECO:0008006" key="4">
    <source>
        <dbReference type="Google" id="ProtNLM"/>
    </source>
</evidence>
<protein>
    <recommendedName>
        <fullName evidence="4">BTB domain-containing protein</fullName>
    </recommendedName>
</protein>
<evidence type="ECO:0000256" key="1">
    <source>
        <dbReference type="SAM" id="MobiDB-lite"/>
    </source>
</evidence>
<comment type="caution">
    <text evidence="2">The sequence shown here is derived from an EMBL/GenBank/DDBJ whole genome shotgun (WGS) entry which is preliminary data.</text>
</comment>
<dbReference type="CDD" id="cd14733">
    <property type="entry name" value="BACK"/>
    <property type="match status" value="1"/>
</dbReference>
<proteinExistence type="predicted"/>
<gene>
    <name evidence="2" type="ORF">BTUL_0092g00040</name>
</gene>
<dbReference type="InterPro" id="IPR011333">
    <property type="entry name" value="SKP1/BTB/POZ_sf"/>
</dbReference>
<dbReference type="EMBL" id="PQXH01000092">
    <property type="protein sequence ID" value="TGO12204.1"/>
    <property type="molecule type" value="Genomic_DNA"/>
</dbReference>
<evidence type="ECO:0000313" key="3">
    <source>
        <dbReference type="Proteomes" id="UP000297777"/>
    </source>
</evidence>
<name>A0A4Z1EI68_9HELO</name>
<dbReference type="AlphaFoldDB" id="A0A4Z1EI68"/>
<sequence>MCRQASCPICQKETWIGCGQHLPSVFSSIPADQECTCIPKFEKDGVQYPPKVGTGTAQDAGEEGDVVIHDLKRGNLTQTQLDDDQTWILIGLLGSEMFDSFVQWLYNRNLFKHSNGGVRVILELWFFAAKISCPELQNYAMDWIQDYHQDEDWMEDEDLRYVFEMAKGDGGHVALEDFFAAMLRRNSAEDHMMVRDFFQAAPDALTSYLYYESVYSTFTTTMTRFANLNQTFSGICASISLVDILESLDRLEKPSEVLGFATTSIIDFKQLVSKKIQIEVAGGCYVVHWEILAGAGLFESLRDDQVIVLDEESETIDYFVQWLYTSGHFFKVPEIKTVLKLWIFADKMKLLRLQDYCMDFIQDHYLRNEKFMDLDELKYVFGATDGEYFEANDLRAFCVAQLHFHNKMEGSTDVAYFLRTVPAAIVAYLDSETWCSTDSDNDPRSRERFPSRFHVHTT</sequence>
<dbReference type="OrthoDB" id="194443at2759"/>
<accession>A0A4Z1EI68</accession>
<dbReference type="Gene3D" id="3.30.710.10">
    <property type="entry name" value="Potassium Channel Kv1.1, Chain A"/>
    <property type="match status" value="1"/>
</dbReference>
<keyword evidence="3" id="KW-1185">Reference proteome</keyword>
<dbReference type="PANTHER" id="PTHR34724">
    <property type="entry name" value="OS12G0596101 PROTEIN"/>
    <property type="match status" value="1"/>
</dbReference>
<feature type="compositionally biased region" description="Basic and acidic residues" evidence="1">
    <location>
        <begin position="441"/>
        <end position="450"/>
    </location>
</feature>
<dbReference type="Proteomes" id="UP000297777">
    <property type="component" value="Unassembled WGS sequence"/>
</dbReference>
<organism evidence="2 3">
    <name type="scientific">Botrytis tulipae</name>
    <dbReference type="NCBI Taxonomy" id="87230"/>
    <lineage>
        <taxon>Eukaryota</taxon>
        <taxon>Fungi</taxon>
        <taxon>Dikarya</taxon>
        <taxon>Ascomycota</taxon>
        <taxon>Pezizomycotina</taxon>
        <taxon>Leotiomycetes</taxon>
        <taxon>Helotiales</taxon>
        <taxon>Sclerotiniaceae</taxon>
        <taxon>Botrytis</taxon>
    </lineage>
</organism>
<reference evidence="2 3" key="1">
    <citation type="submission" date="2017-12" db="EMBL/GenBank/DDBJ databases">
        <title>Comparative genomics of Botrytis spp.</title>
        <authorList>
            <person name="Valero-Jimenez C.A."/>
            <person name="Tapia P."/>
            <person name="Veloso J."/>
            <person name="Silva-Moreno E."/>
            <person name="Staats M."/>
            <person name="Valdes J.H."/>
            <person name="Van Kan J.A.L."/>
        </authorList>
    </citation>
    <scope>NUCLEOTIDE SEQUENCE [LARGE SCALE GENOMIC DNA]</scope>
    <source>
        <strain evidence="2 3">Bt9001</strain>
    </source>
</reference>
<feature type="region of interest" description="Disordered" evidence="1">
    <location>
        <begin position="437"/>
        <end position="458"/>
    </location>
</feature>